<proteinExistence type="predicted"/>
<sequence length="432" mass="48990">MSKPFLLPFLGENGWSNGRNRFWLKKWHTVRLGLFAILAIFWEWFKPCGPCLAKLRHLRFRRRVSFTAADSGRRRPDQIPNDVDGPSSRVLEDGDEDRMEVLPEELRRNVVKLSRESTAEGGVCDVYVVGTAHVSQESCEQVKAVIRISKPQVVFLELCPIRMPVLLTQNLKDTINYMVESLFIHHHCGQACFGKDTPFEFCNSAASMVCISTNRERYGGDVEDTARYIWNPVQLVSGQGMNVASKLEVCPGSEFRVACEEALKYDDNVQVKLGDRPVEITLRRTWAKMPLWHKTKLLYSLVFQAFFLPSSEDLIKMLKEMDDVDMLTHVIQDMSKQFPTLMETLVHERDQYMSAKLLEVAGKYSSVVAVVGKGHLQGIKKYWKQHVELEQLLHVDMPSRRPAISAAKLLTTVGVAAAGVAIISGIYLSTKK</sequence>
<evidence type="ECO:0000313" key="1">
    <source>
        <dbReference type="EMBL" id="KAI8558306.1"/>
    </source>
</evidence>
<accession>A0ACC0NZH7</accession>
<organism evidence="1 2">
    <name type="scientific">Rhododendron molle</name>
    <name type="common">Chinese azalea</name>
    <name type="synonym">Azalea mollis</name>
    <dbReference type="NCBI Taxonomy" id="49168"/>
    <lineage>
        <taxon>Eukaryota</taxon>
        <taxon>Viridiplantae</taxon>
        <taxon>Streptophyta</taxon>
        <taxon>Embryophyta</taxon>
        <taxon>Tracheophyta</taxon>
        <taxon>Spermatophyta</taxon>
        <taxon>Magnoliopsida</taxon>
        <taxon>eudicotyledons</taxon>
        <taxon>Gunneridae</taxon>
        <taxon>Pentapetalae</taxon>
        <taxon>asterids</taxon>
        <taxon>Ericales</taxon>
        <taxon>Ericaceae</taxon>
        <taxon>Ericoideae</taxon>
        <taxon>Rhodoreae</taxon>
        <taxon>Rhododendron</taxon>
    </lineage>
</organism>
<name>A0ACC0NZH7_RHOML</name>
<evidence type="ECO:0000313" key="2">
    <source>
        <dbReference type="Proteomes" id="UP001062846"/>
    </source>
</evidence>
<dbReference type="EMBL" id="CM046391">
    <property type="protein sequence ID" value="KAI8558306.1"/>
    <property type="molecule type" value="Genomic_DNA"/>
</dbReference>
<protein>
    <submittedName>
        <fullName evidence="1">Uncharacterized protein</fullName>
    </submittedName>
</protein>
<dbReference type="Proteomes" id="UP001062846">
    <property type="component" value="Chromosome 4"/>
</dbReference>
<keyword evidence="2" id="KW-1185">Reference proteome</keyword>
<reference evidence="1" key="1">
    <citation type="submission" date="2022-02" db="EMBL/GenBank/DDBJ databases">
        <title>Plant Genome Project.</title>
        <authorList>
            <person name="Zhang R.-G."/>
        </authorList>
    </citation>
    <scope>NUCLEOTIDE SEQUENCE</scope>
    <source>
        <strain evidence="1">AT1</strain>
    </source>
</reference>
<comment type="caution">
    <text evidence="1">The sequence shown here is derived from an EMBL/GenBank/DDBJ whole genome shotgun (WGS) entry which is preliminary data.</text>
</comment>
<gene>
    <name evidence="1" type="ORF">RHMOL_Rhmol04G0081000</name>
</gene>